<evidence type="ECO:0000256" key="2">
    <source>
        <dbReference type="ARBA" id="ARBA00011738"/>
    </source>
</evidence>
<dbReference type="PANTHER" id="PTHR34273">
    <property type="entry name" value="METHYLTHIORIBOSE KINASE"/>
    <property type="match status" value="1"/>
</dbReference>
<evidence type="ECO:0000256" key="1">
    <source>
        <dbReference type="ARBA" id="ARBA00010165"/>
    </source>
</evidence>
<reference evidence="9" key="1">
    <citation type="journal article" date="2022" name="Plant J.">
        <title>Strategies of tolerance reflected in two North American maple genomes.</title>
        <authorList>
            <person name="McEvoy S.L."/>
            <person name="Sezen U.U."/>
            <person name="Trouern-Trend A."/>
            <person name="McMahon S.M."/>
            <person name="Schaberg P.G."/>
            <person name="Yang J."/>
            <person name="Wegrzyn J.L."/>
            <person name="Swenson N.G."/>
        </authorList>
    </citation>
    <scope>NUCLEOTIDE SEQUENCE</scope>
    <source>
        <strain evidence="9">NS2018</strain>
    </source>
</reference>
<comment type="caution">
    <text evidence="9">The sequence shown here is derived from an EMBL/GenBank/DDBJ whole genome shotgun (WGS) entry which is preliminary data.</text>
</comment>
<evidence type="ECO:0000259" key="8">
    <source>
        <dbReference type="Pfam" id="PF01636"/>
    </source>
</evidence>
<keyword evidence="4" id="KW-0808">Transferase</keyword>
<dbReference type="SUPFAM" id="SSF56112">
    <property type="entry name" value="Protein kinase-like (PK-like)"/>
    <property type="match status" value="1"/>
</dbReference>
<dbReference type="PANTHER" id="PTHR34273:SF2">
    <property type="entry name" value="METHYLTHIORIBOSE KINASE"/>
    <property type="match status" value="1"/>
</dbReference>
<dbReference type="EMBL" id="JAUESC010000384">
    <property type="protein sequence ID" value="KAK0581577.1"/>
    <property type="molecule type" value="Genomic_DNA"/>
</dbReference>
<dbReference type="GO" id="GO:0009086">
    <property type="term" value="P:methionine biosynthetic process"/>
    <property type="evidence" value="ECO:0007669"/>
    <property type="project" value="InterPro"/>
</dbReference>
<keyword evidence="6" id="KW-0418">Kinase</keyword>
<organism evidence="9 10">
    <name type="scientific">Acer saccharum</name>
    <name type="common">Sugar maple</name>
    <dbReference type="NCBI Taxonomy" id="4024"/>
    <lineage>
        <taxon>Eukaryota</taxon>
        <taxon>Viridiplantae</taxon>
        <taxon>Streptophyta</taxon>
        <taxon>Embryophyta</taxon>
        <taxon>Tracheophyta</taxon>
        <taxon>Spermatophyta</taxon>
        <taxon>Magnoliopsida</taxon>
        <taxon>eudicotyledons</taxon>
        <taxon>Gunneridae</taxon>
        <taxon>Pentapetalae</taxon>
        <taxon>rosids</taxon>
        <taxon>malvids</taxon>
        <taxon>Sapindales</taxon>
        <taxon>Sapindaceae</taxon>
        <taxon>Hippocastanoideae</taxon>
        <taxon>Acereae</taxon>
        <taxon>Acer</taxon>
    </lineage>
</organism>
<comment type="similarity">
    <text evidence="1">Belongs to the methylthioribose kinase family.</text>
</comment>
<keyword evidence="10" id="KW-1185">Reference proteome</keyword>
<dbReference type="InterPro" id="IPR011009">
    <property type="entry name" value="Kinase-like_dom_sf"/>
</dbReference>
<dbReference type="InterPro" id="IPR009212">
    <property type="entry name" value="Methylthioribose_kinase"/>
</dbReference>
<reference evidence="9" key="2">
    <citation type="submission" date="2023-06" db="EMBL/GenBank/DDBJ databases">
        <authorList>
            <person name="Swenson N.G."/>
            <person name="Wegrzyn J.L."/>
            <person name="Mcevoy S.L."/>
        </authorList>
    </citation>
    <scope>NUCLEOTIDE SEQUENCE</scope>
    <source>
        <strain evidence="9">NS2018</strain>
        <tissue evidence="9">Leaf</tissue>
    </source>
</reference>
<dbReference type="InterPro" id="IPR002575">
    <property type="entry name" value="Aminoglycoside_PTrfase"/>
</dbReference>
<evidence type="ECO:0000313" key="10">
    <source>
        <dbReference type="Proteomes" id="UP001168877"/>
    </source>
</evidence>
<protein>
    <recommendedName>
        <fullName evidence="3">S-methyl-5-thioribose kinase</fullName>
        <ecNumber evidence="3">2.7.1.100</ecNumber>
    </recommendedName>
</protein>
<dbReference type="Gene3D" id="3.90.1200.10">
    <property type="match status" value="2"/>
</dbReference>
<dbReference type="GO" id="GO:0005524">
    <property type="term" value="F:ATP binding"/>
    <property type="evidence" value="ECO:0007669"/>
    <property type="project" value="UniProtKB-KW"/>
</dbReference>
<dbReference type="Proteomes" id="UP001168877">
    <property type="component" value="Unassembled WGS sequence"/>
</dbReference>
<dbReference type="Pfam" id="PF01636">
    <property type="entry name" value="APH"/>
    <property type="match status" value="1"/>
</dbReference>
<keyword evidence="5" id="KW-0547">Nucleotide-binding</keyword>
<sequence length="383" mass="43680">MAFTEFRPLDEKSLIDYIKATPSLSSKLGDKSDDLTTKEVGDGNLNFVYIVIGASGSVVIKQALPYIRCIGESWPMTKERAYFEALALKEHGQLCPDHVPEVYHFDRTMSLIGMRYLEPPHIILRKGLIAGIEYPLLAEHMSEYMAKTLFCTSLLYRTTTEHKRAVAEFCGNVELCRLTEQLEIAELKSKFCERTQALVHGDLHTGSVMVTLDSTQVIDPEFAFYGPMGFDIGAYVGNLILAFFAQDGHADEGNDRTAYKEWILRTIEETWTLFYKKFTALWHQHKDGSGEAYLPEIYNKPELQKLVQEKYMEDLLHDTLGFGAAKMIRRIVGVAHVEDFESIKDDVKRAACERRALEVAKMLLKERRNFRDIFGVVSAIRRV</sequence>
<dbReference type="Gene3D" id="3.30.200.20">
    <property type="entry name" value="Phosphorylase Kinase, domain 1"/>
    <property type="match status" value="1"/>
</dbReference>
<proteinExistence type="inferred from homology"/>
<dbReference type="PIRSF" id="PIRSF031134">
    <property type="entry name" value="MTRK"/>
    <property type="match status" value="1"/>
</dbReference>
<dbReference type="GO" id="GO:0046522">
    <property type="term" value="F:S-methyl-5-thioribose kinase activity"/>
    <property type="evidence" value="ECO:0007669"/>
    <property type="project" value="UniProtKB-EC"/>
</dbReference>
<comment type="subunit">
    <text evidence="2">Homodimer.</text>
</comment>
<evidence type="ECO:0000256" key="3">
    <source>
        <dbReference type="ARBA" id="ARBA00012128"/>
    </source>
</evidence>
<keyword evidence="7" id="KW-0067">ATP-binding</keyword>
<gene>
    <name evidence="9" type="ORF">LWI29_015362</name>
</gene>
<evidence type="ECO:0000256" key="4">
    <source>
        <dbReference type="ARBA" id="ARBA00022679"/>
    </source>
</evidence>
<evidence type="ECO:0000313" key="9">
    <source>
        <dbReference type="EMBL" id="KAK0581577.1"/>
    </source>
</evidence>
<feature type="domain" description="Aminoglycoside phosphotransferase" evidence="8">
    <location>
        <begin position="159"/>
        <end position="249"/>
    </location>
</feature>
<evidence type="ECO:0000256" key="7">
    <source>
        <dbReference type="ARBA" id="ARBA00022840"/>
    </source>
</evidence>
<name>A0AA39VIG7_ACESA</name>
<dbReference type="AlphaFoldDB" id="A0AA39VIG7"/>
<evidence type="ECO:0000256" key="6">
    <source>
        <dbReference type="ARBA" id="ARBA00022777"/>
    </source>
</evidence>
<dbReference type="EC" id="2.7.1.100" evidence="3"/>
<accession>A0AA39VIG7</accession>
<evidence type="ECO:0000256" key="5">
    <source>
        <dbReference type="ARBA" id="ARBA00022741"/>
    </source>
</evidence>